<keyword evidence="1" id="KW-0812">Transmembrane</keyword>
<evidence type="ECO:0000313" key="2">
    <source>
        <dbReference type="EMBL" id="ABU72718.1"/>
    </source>
</evidence>
<gene>
    <name evidence="2" type="ordered locus">VIBHAR_04809</name>
</gene>
<accession>A7N5T3</accession>
<evidence type="ECO:0000256" key="1">
    <source>
        <dbReference type="SAM" id="Phobius"/>
    </source>
</evidence>
<feature type="transmembrane region" description="Helical" evidence="1">
    <location>
        <begin position="20"/>
        <end position="41"/>
    </location>
</feature>
<dbReference type="KEGG" id="vha:VIBHAR_04809"/>
<evidence type="ECO:0000313" key="3">
    <source>
        <dbReference type="Proteomes" id="UP000008152"/>
    </source>
</evidence>
<organism evidence="2 3">
    <name type="scientific">Vibrio campbellii (strain ATCC BAA-1116)</name>
    <dbReference type="NCBI Taxonomy" id="2902295"/>
    <lineage>
        <taxon>Bacteria</taxon>
        <taxon>Pseudomonadati</taxon>
        <taxon>Pseudomonadota</taxon>
        <taxon>Gammaproteobacteria</taxon>
        <taxon>Vibrionales</taxon>
        <taxon>Vibrionaceae</taxon>
        <taxon>Vibrio</taxon>
    </lineage>
</organism>
<dbReference type="AlphaFoldDB" id="A7N5T3"/>
<name>A7N5T3_VIBC1</name>
<reference evidence="2 3" key="1">
    <citation type="submission" date="2007-08" db="EMBL/GenBank/DDBJ databases">
        <authorList>
            <consortium name="The Vibrio harveyi Genome Sequencing Project"/>
            <person name="Bassler B."/>
            <person name="Clifton S.W."/>
            <person name="Fulton L."/>
            <person name="Delehaunty K."/>
            <person name="Fronick C."/>
            <person name="Harrison M."/>
            <person name="Markivic C."/>
            <person name="Fulton R."/>
            <person name="Tin-Wollam A.-M."/>
            <person name="Shah N."/>
            <person name="Pepin K."/>
            <person name="Nash W."/>
            <person name="Thiruvilangam P."/>
            <person name="Bhonagiri V."/>
            <person name="Waters C."/>
            <person name="Tu K.C."/>
            <person name="Irgon J."/>
            <person name="Wilson R.K."/>
        </authorList>
    </citation>
    <scope>NUCLEOTIDE SEQUENCE [LARGE SCALE GENOMIC DNA]</scope>
    <source>
        <strain evidence="3">ATCC BAA-1116 / BB120</strain>
    </source>
</reference>
<keyword evidence="1" id="KW-0472">Membrane</keyword>
<sequence length="597" mass="64367">MLTQTSRLVWGNKTKTTELVVKKLLLATAVVAAAGGAAYMYQNNLAQGESSSSLLAQVPADTLLITYQTEPFNHFEYMNAFGTSQQPPMGELFAEEELTPGLEFAVNFLDAYMAAASSPESLKAFLGTGDMVNPIMYTLGLVPVYKVQLETPAALWKTLDEQEQLAGIQHELVKLDTVEFRRYELTDSQDPQLGIGLAVGVVNNVLTVTFDIPELGVENPLKLAFGLEALKISIVDSGRLEAVQTKYGTNNNSFGIFDIREIIKGLTTLDGNRMARQLKSVDSDTTLEQLRSPACHTEFTQIANNWPQMVAFGEYSSGDDKARLNGSFVVESKNQVILEALQSMRGVLAESNGEQSMFSVALGLDVATLAPAIGKIWTDLTTPEYQCSLLAQAQNEMRGQNPAPAISMGAGMANGLKGLSMEMFGLDVNMNGQYGPELGQLDAILSISADDPNMLLQTAQMFMPELAQIQIQPDNQPVNIGGLLEPYTGKPMDVFARLNGSHLTLYSGDASAAASEKVMAQPLTANGLLSFTMDSDRVLEVIETASQVSGEPAPEDVKMSLQGELIGGMSLDATKDGIAFDFDYTSSTKPSVKVAQQ</sequence>
<protein>
    <submittedName>
        <fullName evidence="2">Uncharacterized protein</fullName>
    </submittedName>
</protein>
<dbReference type="PATRIC" id="fig|338187.36.peg.3696"/>
<proteinExistence type="predicted"/>
<dbReference type="Proteomes" id="UP000008152">
    <property type="component" value="Chromosome II"/>
</dbReference>
<dbReference type="EMBL" id="CP000790">
    <property type="protein sequence ID" value="ABU72718.1"/>
    <property type="molecule type" value="Genomic_DNA"/>
</dbReference>
<keyword evidence="1" id="KW-1133">Transmembrane helix</keyword>